<dbReference type="EMBL" id="BARS01028589">
    <property type="protein sequence ID" value="GAG10254.1"/>
    <property type="molecule type" value="Genomic_DNA"/>
</dbReference>
<accession>X0UWM7</accession>
<dbReference type="AlphaFoldDB" id="X0UWM7"/>
<organism evidence="1">
    <name type="scientific">marine sediment metagenome</name>
    <dbReference type="NCBI Taxonomy" id="412755"/>
    <lineage>
        <taxon>unclassified sequences</taxon>
        <taxon>metagenomes</taxon>
        <taxon>ecological metagenomes</taxon>
    </lineage>
</organism>
<feature type="non-terminal residue" evidence="1">
    <location>
        <position position="1"/>
    </location>
</feature>
<reference evidence="1" key="1">
    <citation type="journal article" date="2014" name="Front. Microbiol.">
        <title>High frequency of phylogenetically diverse reductive dehalogenase-homologous genes in deep subseafloor sedimentary metagenomes.</title>
        <authorList>
            <person name="Kawai M."/>
            <person name="Futagami T."/>
            <person name="Toyoda A."/>
            <person name="Takaki Y."/>
            <person name="Nishi S."/>
            <person name="Hori S."/>
            <person name="Arai W."/>
            <person name="Tsubouchi T."/>
            <person name="Morono Y."/>
            <person name="Uchiyama I."/>
            <person name="Ito T."/>
            <person name="Fujiyama A."/>
            <person name="Inagaki F."/>
            <person name="Takami H."/>
        </authorList>
    </citation>
    <scope>NUCLEOTIDE SEQUENCE</scope>
    <source>
        <strain evidence="1">Expedition CK06-06</strain>
    </source>
</reference>
<feature type="non-terminal residue" evidence="1">
    <location>
        <position position="264"/>
    </location>
</feature>
<sequence>AGVTADGGRFCFEDKSGDGEPDLVRVQVQRDSRSFIAGAFGVDTPTVRPPAAAGKLHITGSCVKPWAIDVPEDFEGDPLVTDWWNAWDPHTLFAFQLSSGDFQNGSAGNFGALAVYGPGEPDYEDAIKLSCSELPNDACDSGDKILSTGEVLPCGTKTGNMGKNTHDALTYLLAEEYPDYPCDIDTDVEPGAVDDAAWIEAESKSRSSVQGISCSKRMVPLAVIEDFPPQGSSSPVLIYGIADFYITKWDRCPNGGGWGNGDVN</sequence>
<protein>
    <submittedName>
        <fullName evidence="1">Uncharacterized protein</fullName>
    </submittedName>
</protein>
<name>X0UWM7_9ZZZZ</name>
<evidence type="ECO:0000313" key="1">
    <source>
        <dbReference type="EMBL" id="GAG10254.1"/>
    </source>
</evidence>
<comment type="caution">
    <text evidence="1">The sequence shown here is derived from an EMBL/GenBank/DDBJ whole genome shotgun (WGS) entry which is preliminary data.</text>
</comment>
<proteinExistence type="predicted"/>
<gene>
    <name evidence="1" type="ORF">S01H1_44795</name>
</gene>